<dbReference type="CDD" id="cd00590">
    <property type="entry name" value="RRM_SF"/>
    <property type="match status" value="1"/>
</dbReference>
<dbReference type="Pfam" id="PF14703">
    <property type="entry name" value="PHM7_cyt"/>
    <property type="match status" value="1"/>
</dbReference>
<dbReference type="GO" id="GO:0005227">
    <property type="term" value="F:calcium-activated cation channel activity"/>
    <property type="evidence" value="ECO:0007669"/>
    <property type="project" value="InterPro"/>
</dbReference>
<keyword evidence="2" id="KW-0812">Transmembrane</keyword>
<dbReference type="InterPro" id="IPR045122">
    <property type="entry name" value="Csc1-like"/>
</dbReference>
<reference evidence="4 5" key="1">
    <citation type="journal article" date="2024" name="Nat. Commun.">
        <title>Phylogenomics reveals the evolutionary origins of lichenization in chlorophyte algae.</title>
        <authorList>
            <person name="Puginier C."/>
            <person name="Libourel C."/>
            <person name="Otte J."/>
            <person name="Skaloud P."/>
            <person name="Haon M."/>
            <person name="Grisel S."/>
            <person name="Petersen M."/>
            <person name="Berrin J.G."/>
            <person name="Delaux P.M."/>
            <person name="Dal Grande F."/>
            <person name="Keller J."/>
        </authorList>
    </citation>
    <scope>NUCLEOTIDE SEQUENCE [LARGE SCALE GENOMIC DNA]</scope>
    <source>
        <strain evidence="4 5">SAG 2043</strain>
    </source>
</reference>
<proteinExistence type="predicted"/>
<evidence type="ECO:0000313" key="5">
    <source>
        <dbReference type="Proteomes" id="UP001489004"/>
    </source>
</evidence>
<dbReference type="InterPro" id="IPR012677">
    <property type="entry name" value="Nucleotide-bd_a/b_plait_sf"/>
</dbReference>
<dbReference type="PANTHER" id="PTHR13018:SF83">
    <property type="entry name" value="RRM DOMAIN-CONTAINING PROTEIN"/>
    <property type="match status" value="1"/>
</dbReference>
<dbReference type="Gene3D" id="3.30.70.330">
    <property type="match status" value="1"/>
</dbReference>
<dbReference type="GO" id="GO:0005886">
    <property type="term" value="C:plasma membrane"/>
    <property type="evidence" value="ECO:0007669"/>
    <property type="project" value="TreeGrafter"/>
</dbReference>
<feature type="compositionally biased region" description="Acidic residues" evidence="1">
    <location>
        <begin position="18"/>
        <end position="33"/>
    </location>
</feature>
<feature type="transmembrane region" description="Helical" evidence="2">
    <location>
        <begin position="796"/>
        <end position="816"/>
    </location>
</feature>
<name>A0AAW1Q6V3_9CHLO</name>
<dbReference type="GO" id="GO:0003676">
    <property type="term" value="F:nucleic acid binding"/>
    <property type="evidence" value="ECO:0007669"/>
    <property type="project" value="InterPro"/>
</dbReference>
<evidence type="ECO:0000256" key="2">
    <source>
        <dbReference type="SAM" id="Phobius"/>
    </source>
</evidence>
<evidence type="ECO:0000313" key="4">
    <source>
        <dbReference type="EMBL" id="KAK9817052.1"/>
    </source>
</evidence>
<gene>
    <name evidence="4" type="ORF">WJX72_008912</name>
</gene>
<feature type="transmembrane region" description="Helical" evidence="2">
    <location>
        <begin position="612"/>
        <end position="631"/>
    </location>
</feature>
<feature type="transmembrane region" description="Helical" evidence="2">
    <location>
        <begin position="756"/>
        <end position="776"/>
    </location>
</feature>
<feature type="transmembrane region" description="Helical" evidence="2">
    <location>
        <begin position="725"/>
        <end position="744"/>
    </location>
</feature>
<dbReference type="InterPro" id="IPR035979">
    <property type="entry name" value="RBD_domain_sf"/>
</dbReference>
<accession>A0AAW1Q6V3</accession>
<dbReference type="Proteomes" id="UP001489004">
    <property type="component" value="Unassembled WGS sequence"/>
</dbReference>
<feature type="region of interest" description="Disordered" evidence="1">
    <location>
        <begin position="1"/>
        <end position="40"/>
    </location>
</feature>
<protein>
    <recommendedName>
        <fullName evidence="3">CSC1/OSCA1-like cytosolic domain-containing protein</fullName>
    </recommendedName>
</protein>
<organism evidence="4 5">
    <name type="scientific">[Myrmecia] bisecta</name>
    <dbReference type="NCBI Taxonomy" id="41462"/>
    <lineage>
        <taxon>Eukaryota</taxon>
        <taxon>Viridiplantae</taxon>
        <taxon>Chlorophyta</taxon>
        <taxon>core chlorophytes</taxon>
        <taxon>Trebouxiophyceae</taxon>
        <taxon>Trebouxiales</taxon>
        <taxon>Trebouxiaceae</taxon>
        <taxon>Myrmecia</taxon>
    </lineage>
</organism>
<feature type="compositionally biased region" description="Acidic residues" evidence="1">
    <location>
        <begin position="914"/>
        <end position="925"/>
    </location>
</feature>
<feature type="transmembrane region" description="Helical" evidence="2">
    <location>
        <begin position="668"/>
        <end position="698"/>
    </location>
</feature>
<feature type="transmembrane region" description="Helical" evidence="2">
    <location>
        <begin position="89"/>
        <end position="111"/>
    </location>
</feature>
<dbReference type="PANTHER" id="PTHR13018">
    <property type="entry name" value="PROBABLE MEMBRANE PROTEIN DUF221-RELATED"/>
    <property type="match status" value="1"/>
</dbReference>
<feature type="transmembrane region" description="Helical" evidence="2">
    <location>
        <begin position="512"/>
        <end position="534"/>
    </location>
</feature>
<keyword evidence="2" id="KW-1133">Transmembrane helix</keyword>
<feature type="domain" description="CSC1/OSCA1-like cytosolic" evidence="3">
    <location>
        <begin position="227"/>
        <end position="386"/>
    </location>
</feature>
<dbReference type="InterPro" id="IPR027815">
    <property type="entry name" value="CSC1/OSCA1-like_cyt"/>
</dbReference>
<sequence>MPTLFPKRVRRSNSVRDEPDEPDGSNLDDDEAQLLDNLGPWEPPREDMAKYAFVRQHYHHELFDLRDTSTDDLAEFGSGMALYFYLLKWLGMLFTALTVVCAVPNIVYNIMGGYYDKGNLETTSLGNFGGMWASTSYVLDPSIGKSSVPSNTTAPIIEKFWRSAPDDAGRMPIPFFGTPYKRDVNFAMSILDLGACLLYFLATLAMAVRQKQVMRDLAKKTVTIGNYSVLVKALPTDTEEAELHAHFQQYGPLVGVEIARNDSDLITLALERGEVAKKLDAALASARQAAHNRKDTTAAISEADHWRKQLLSMNDATQRMQLLRGEAACVCAFITFKDEEGRVKCLRANPDSSGQRFFQRKDKKFRKRWALVVKPAPEPSDILWENLEFTPADQHVRGMFTFFANYTLLAIGFFLVNLATSARNASAARLTNPPGCDTSCGYFDASNHLYWSAADQAKYLACSTTGKAPDGSLCTPMQRACYRCFCNVATLNAKFGFHGYCPNLMREYPSQLGLMVGAIVVTNVINIVLSTTAIRTTSYERHHTLSAEQRSLAAKLFVAQFINTAFSSMVANMALPPLRALFSHIPWLSGVLFQGVLGDMIPQWYALIGRAAIFNIILMGVSKAGFVAYRAGWYRYQLRGRTACVTQTQLNAAYEGPAFALADRYGELLNIVFCTMLFAAGLPVLYPIAALIFIAAYWCEKWELLKLSKIPPQYTNDLAELTGNLLPWAAVWHLGFAAWAYSFFKSFQAPPIRDGVIFHVVDGLGTAVNAVLFGTSKDNDKGIGWRCLQKNAAHHTLAFFSVLVLIALRLSMNLWLKALSGLGSLVGLGSASSAITTRGLPSFAIALRSRLLVGPSSYSMKANAKYTHALTANTAWADSEDGGPMPLLATRSPPMTPVPKAVRKRRKLKPEIEVVVEDDEIEEQGQDTSDLPSPEEEPTLDPNPPKGKKARADGAKPQVTRGKPAKAREATKA</sequence>
<dbReference type="AlphaFoldDB" id="A0AAW1Q6V3"/>
<dbReference type="SUPFAM" id="SSF54928">
    <property type="entry name" value="RNA-binding domain, RBD"/>
    <property type="match status" value="1"/>
</dbReference>
<keyword evidence="5" id="KW-1185">Reference proteome</keyword>
<feature type="region of interest" description="Disordered" evidence="1">
    <location>
        <begin position="877"/>
        <end position="973"/>
    </location>
</feature>
<feature type="transmembrane region" description="Helical" evidence="2">
    <location>
        <begin position="186"/>
        <end position="208"/>
    </location>
</feature>
<keyword evidence="2" id="KW-0472">Membrane</keyword>
<evidence type="ECO:0000256" key="1">
    <source>
        <dbReference type="SAM" id="MobiDB-lite"/>
    </source>
</evidence>
<evidence type="ECO:0000259" key="3">
    <source>
        <dbReference type="Pfam" id="PF14703"/>
    </source>
</evidence>
<dbReference type="EMBL" id="JALJOR010000005">
    <property type="protein sequence ID" value="KAK9817052.1"/>
    <property type="molecule type" value="Genomic_DNA"/>
</dbReference>
<comment type="caution">
    <text evidence="4">The sequence shown here is derived from an EMBL/GenBank/DDBJ whole genome shotgun (WGS) entry which is preliminary data.</text>
</comment>